<protein>
    <submittedName>
        <fullName evidence="2">NAD-dependent epimerase/dehydratase family protein</fullName>
    </submittedName>
</protein>
<dbReference type="InterPro" id="IPR036291">
    <property type="entry name" value="NAD(P)-bd_dom_sf"/>
</dbReference>
<reference evidence="3" key="1">
    <citation type="journal article" date="2019" name="Int. J. Syst. Evol. Microbiol.">
        <title>The Global Catalogue of Microorganisms (GCM) 10K type strain sequencing project: providing services to taxonomists for standard genome sequencing and annotation.</title>
        <authorList>
            <consortium name="The Broad Institute Genomics Platform"/>
            <consortium name="The Broad Institute Genome Sequencing Center for Infectious Disease"/>
            <person name="Wu L."/>
            <person name="Ma J."/>
        </authorList>
    </citation>
    <scope>NUCLEOTIDE SEQUENCE [LARGE SCALE GENOMIC DNA]</scope>
    <source>
        <strain evidence="3">CGMCC 4.7382</strain>
    </source>
</reference>
<dbReference type="RefSeq" id="WP_379873762.1">
    <property type="nucleotide sequence ID" value="NZ_JBHTBH010000016.1"/>
</dbReference>
<sequence length="299" mass="31539">MRVLVTGGAGRLGRSVVAVLVERGHQVVSADLTAGPIAPQATQRVVNLLDDAARSEVFAEARPEAVLHLAGIAVPHSRPDTEILEINTLLAWTVLSDAARAGARIAVAASSPTVFGYGTPGWRPLRLPLDEEHPVAPLHSYGLSKAIIEETVRTLARAEGERCVFAAVRPGYVIAPEEWAGAPTQQGHTVAERLDRPELAAGSLFNYVDARDAAELFALLAERPGDVRSGQILHAIADDALARAPLAELLPRFHPGTAGLADGLTGDLPAFSNAAARASVGWRPRRSWRTELGASAPAS</sequence>
<name>A0ABW2KMB0_9ACTN</name>
<proteinExistence type="predicted"/>
<accession>A0ABW2KMB0</accession>
<dbReference type="SUPFAM" id="SSF51735">
    <property type="entry name" value="NAD(P)-binding Rossmann-fold domains"/>
    <property type="match status" value="1"/>
</dbReference>
<keyword evidence="3" id="KW-1185">Reference proteome</keyword>
<dbReference type="EMBL" id="JBHTBH010000016">
    <property type="protein sequence ID" value="MFC7331124.1"/>
    <property type="molecule type" value="Genomic_DNA"/>
</dbReference>
<evidence type="ECO:0000259" key="1">
    <source>
        <dbReference type="Pfam" id="PF01370"/>
    </source>
</evidence>
<dbReference type="Gene3D" id="3.40.50.720">
    <property type="entry name" value="NAD(P)-binding Rossmann-like Domain"/>
    <property type="match status" value="1"/>
</dbReference>
<dbReference type="Proteomes" id="UP001596540">
    <property type="component" value="Unassembled WGS sequence"/>
</dbReference>
<evidence type="ECO:0000313" key="2">
    <source>
        <dbReference type="EMBL" id="MFC7331124.1"/>
    </source>
</evidence>
<feature type="domain" description="NAD-dependent epimerase/dehydratase" evidence="1">
    <location>
        <begin position="3"/>
        <end position="232"/>
    </location>
</feature>
<dbReference type="PANTHER" id="PTHR43103">
    <property type="entry name" value="NUCLEOSIDE-DIPHOSPHATE-SUGAR EPIMERASE"/>
    <property type="match status" value="1"/>
</dbReference>
<gene>
    <name evidence="2" type="ORF">ACFQRF_25630</name>
</gene>
<dbReference type="Pfam" id="PF01370">
    <property type="entry name" value="Epimerase"/>
    <property type="match status" value="1"/>
</dbReference>
<comment type="caution">
    <text evidence="2">The sequence shown here is derived from an EMBL/GenBank/DDBJ whole genome shotgun (WGS) entry which is preliminary data.</text>
</comment>
<organism evidence="2 3">
    <name type="scientific">Marinactinospora rubrisoli</name>
    <dbReference type="NCBI Taxonomy" id="2715399"/>
    <lineage>
        <taxon>Bacteria</taxon>
        <taxon>Bacillati</taxon>
        <taxon>Actinomycetota</taxon>
        <taxon>Actinomycetes</taxon>
        <taxon>Streptosporangiales</taxon>
        <taxon>Nocardiopsidaceae</taxon>
        <taxon>Marinactinospora</taxon>
    </lineage>
</organism>
<dbReference type="InterPro" id="IPR001509">
    <property type="entry name" value="Epimerase_deHydtase"/>
</dbReference>
<evidence type="ECO:0000313" key="3">
    <source>
        <dbReference type="Proteomes" id="UP001596540"/>
    </source>
</evidence>
<dbReference type="PANTHER" id="PTHR43103:SF6">
    <property type="entry name" value="PUTATIVE-RELATED"/>
    <property type="match status" value="1"/>
</dbReference>